<evidence type="ECO:0000313" key="1">
    <source>
        <dbReference type="EMBL" id="AKX34069.1"/>
    </source>
</evidence>
<proteinExistence type="predicted"/>
<evidence type="ECO:0000313" key="2">
    <source>
        <dbReference type="Proteomes" id="UP000067476"/>
    </source>
</evidence>
<dbReference type="InterPro" id="IPR036514">
    <property type="entry name" value="SGNH_hydro_sf"/>
</dbReference>
<dbReference type="PATRIC" id="fig|216942.3.peg.419"/>
<dbReference type="EMBL" id="CP012357">
    <property type="protein sequence ID" value="AKX34069.1"/>
    <property type="molecule type" value="Genomic_DNA"/>
</dbReference>
<sequence>MKFKNFYVLGNSLSDAGGYKSIAQVILNKTKNKIKYEFGGNFEISNNYPSYSNRTSAVEWVNYYLGFDSPMKPGGAMFLNEDNINGRNYAIGGARSHRDISISFNEINIIDKKMSADLNSQTDSLIE</sequence>
<dbReference type="RefSeq" id="WP_075058163.1">
    <property type="nucleotide sequence ID" value="NZ_CP012357.1"/>
</dbReference>
<gene>
    <name evidence="1" type="ORF">SLITO_v1c04160</name>
</gene>
<dbReference type="KEGG" id="sll:SLITO_v1c04160"/>
<keyword evidence="2" id="KW-1185">Reference proteome</keyword>
<protein>
    <submittedName>
        <fullName evidence="1">Uncharacterized protein</fullName>
    </submittedName>
</protein>
<dbReference type="Proteomes" id="UP000067476">
    <property type="component" value="Chromosome"/>
</dbReference>
<accession>A0A0K1W167</accession>
<organism evidence="1 2">
    <name type="scientific">Spiroplasma litorale</name>
    <dbReference type="NCBI Taxonomy" id="216942"/>
    <lineage>
        <taxon>Bacteria</taxon>
        <taxon>Bacillati</taxon>
        <taxon>Mycoplasmatota</taxon>
        <taxon>Mollicutes</taxon>
        <taxon>Entomoplasmatales</taxon>
        <taxon>Spiroplasmataceae</taxon>
        <taxon>Spiroplasma</taxon>
    </lineage>
</organism>
<name>A0A0K1W167_9MOLU</name>
<dbReference type="STRING" id="216942.SLITO_v1c04160"/>
<dbReference type="Gene3D" id="3.40.50.1110">
    <property type="entry name" value="SGNH hydrolase"/>
    <property type="match status" value="1"/>
</dbReference>
<dbReference type="OrthoDB" id="390278at2"/>
<dbReference type="AlphaFoldDB" id="A0A0K1W167"/>
<reference evidence="1 2" key="1">
    <citation type="journal article" date="2015" name="Genome Announc.">
        <title>Complete Genome Sequence of Spiroplasma litorale TN-1T (DSM 21781), a Bacterium Isolated from a Green-Eyed Horsefly (Tabanus nigrovittatus).</title>
        <authorList>
            <person name="Lo W.S."/>
            <person name="Lai Y.C."/>
            <person name="Lien Y.W."/>
            <person name="Wang T.H."/>
            <person name="Kuo C.H."/>
        </authorList>
    </citation>
    <scope>NUCLEOTIDE SEQUENCE [LARGE SCALE GENOMIC DNA]</scope>
    <source>
        <strain evidence="1 2">TN-1</strain>
    </source>
</reference>